<keyword evidence="1" id="KW-0812">Transmembrane</keyword>
<sequence length="148" mass="16150">MTGANEESEALSWRVRLSEREPRKALVVVAAAFVTLCAGAFWLRQPLVGVVGAVVVLGATAEFLVGASYRLDLSGATSACLLSVSTIEWKDVRRAIVELDGLRLSPLETPGRRESFRGVFLRYGAENREAVIGAARRWGGPNVRFHEH</sequence>
<evidence type="ECO:0000313" key="3">
    <source>
        <dbReference type="Proteomes" id="UP000727962"/>
    </source>
</evidence>
<dbReference type="EMBL" id="JACOSL010000002">
    <property type="protein sequence ID" value="MBI1755519.1"/>
    <property type="molecule type" value="Genomic_DNA"/>
</dbReference>
<name>A0A931PSP5_FIMGI</name>
<accession>A0A931PSP5</accession>
<feature type="transmembrane region" description="Helical" evidence="1">
    <location>
        <begin position="49"/>
        <end position="69"/>
    </location>
</feature>
<evidence type="ECO:0000256" key="1">
    <source>
        <dbReference type="SAM" id="Phobius"/>
    </source>
</evidence>
<keyword evidence="1" id="KW-1133">Transmembrane helix</keyword>
<evidence type="ECO:0008006" key="4">
    <source>
        <dbReference type="Google" id="ProtNLM"/>
    </source>
</evidence>
<gene>
    <name evidence="2" type="ORF">HYR64_00240</name>
</gene>
<proteinExistence type="predicted"/>
<comment type="caution">
    <text evidence="2">The sequence shown here is derived from an EMBL/GenBank/DDBJ whole genome shotgun (WGS) entry which is preliminary data.</text>
</comment>
<dbReference type="AlphaFoldDB" id="A0A931PSP5"/>
<feature type="transmembrane region" description="Helical" evidence="1">
    <location>
        <begin position="25"/>
        <end position="43"/>
    </location>
</feature>
<reference evidence="2" key="1">
    <citation type="submission" date="2020-07" db="EMBL/GenBank/DDBJ databases">
        <title>Huge and variable diversity of episymbiotic CPR bacteria and DPANN archaea in groundwater ecosystems.</title>
        <authorList>
            <person name="He C.Y."/>
            <person name="Keren R."/>
            <person name="Whittaker M."/>
            <person name="Farag I.F."/>
            <person name="Doudna J."/>
            <person name="Cate J.H.D."/>
            <person name="Banfield J.F."/>
        </authorList>
    </citation>
    <scope>NUCLEOTIDE SEQUENCE</scope>
    <source>
        <strain evidence="2">NC_groundwater_17_Pr7_B-0.1um_64_12</strain>
    </source>
</reference>
<protein>
    <recommendedName>
        <fullName evidence="4">PH domain-containing protein</fullName>
    </recommendedName>
</protein>
<evidence type="ECO:0000313" key="2">
    <source>
        <dbReference type="EMBL" id="MBI1755519.1"/>
    </source>
</evidence>
<keyword evidence="1" id="KW-0472">Membrane</keyword>
<dbReference type="Proteomes" id="UP000727962">
    <property type="component" value="Unassembled WGS sequence"/>
</dbReference>
<organism evidence="2 3">
    <name type="scientific">Fimbriimonas ginsengisoli</name>
    <dbReference type="NCBI Taxonomy" id="1005039"/>
    <lineage>
        <taxon>Bacteria</taxon>
        <taxon>Bacillati</taxon>
        <taxon>Armatimonadota</taxon>
        <taxon>Fimbriimonadia</taxon>
        <taxon>Fimbriimonadales</taxon>
        <taxon>Fimbriimonadaceae</taxon>
        <taxon>Fimbriimonas</taxon>
    </lineage>
</organism>